<reference evidence="3" key="1">
    <citation type="submission" date="2022-04" db="EMBL/GenBank/DDBJ databases">
        <title>Hymenobacter sp. isolated from the air.</title>
        <authorList>
            <person name="Won M."/>
            <person name="Lee C.-M."/>
            <person name="Woen H.-Y."/>
            <person name="Kwon S.-W."/>
        </authorList>
    </citation>
    <scope>NUCLEOTIDE SEQUENCE</scope>
    <source>
        <strain evidence="3">5116S-3</strain>
    </source>
</reference>
<evidence type="ECO:0000313" key="3">
    <source>
        <dbReference type="EMBL" id="UOQ71779.1"/>
    </source>
</evidence>
<name>A0A8T9Q8C7_9BACT</name>
<dbReference type="AlphaFoldDB" id="A0A8T9Q8C7"/>
<gene>
    <name evidence="3" type="ORF">MUN79_24775</name>
</gene>
<keyword evidence="3" id="KW-0675">Receptor</keyword>
<dbReference type="SUPFAM" id="SSF56935">
    <property type="entry name" value="Porins"/>
    <property type="match status" value="1"/>
</dbReference>
<keyword evidence="1" id="KW-0813">Transport</keyword>
<proteinExistence type="inferred from homology"/>
<protein>
    <submittedName>
        <fullName evidence="3">TonB-dependent receptor plug domain-containing protein</fullName>
    </submittedName>
</protein>
<comment type="similarity">
    <text evidence="1">Belongs to the TonB-dependent receptor family.</text>
</comment>
<sequence length="338" mass="35680">MPDQCYGLGQSQTTLSGVVKDAAGRPVIGATVVEKGTNNGTATDNAGRFTLSSRASSPRLVISSIGFAPQEVATGSGEISVSLAEATTSLGTVQVVGSRSQNRSVTDSPSPVDIIDLREVTTRTGQLDVNQLLQFVAPSFNSNRQTGSDGADHVDPASLRGLGPDQTLVLVNGKRQHQSALVNLFGSRGRGNTGTDLNVIPAASIERIEILRDGAAAQYGSDAIAGVINIVLKSSVKELTTSVNYGAYDAKYRFDDQKFDGGNFNANVNYGVGLGERGSFVNATLDFNQRQHTQRANVPSIDGLLRREYGDPQVSNASAYLNSKFAVDERTSVYVFGA</sequence>
<dbReference type="EMBL" id="CP095046">
    <property type="protein sequence ID" value="UOQ71779.1"/>
    <property type="molecule type" value="Genomic_DNA"/>
</dbReference>
<dbReference type="InterPro" id="IPR008969">
    <property type="entry name" value="CarboxyPept-like_regulatory"/>
</dbReference>
<dbReference type="Proteomes" id="UP000831796">
    <property type="component" value="Chromosome"/>
</dbReference>
<dbReference type="InterPro" id="IPR037066">
    <property type="entry name" value="Plug_dom_sf"/>
</dbReference>
<dbReference type="KEGG" id="hcu:MUN79_24775"/>
<evidence type="ECO:0000259" key="2">
    <source>
        <dbReference type="Pfam" id="PF07715"/>
    </source>
</evidence>
<dbReference type="Gene3D" id="2.60.40.1120">
    <property type="entry name" value="Carboxypeptidase-like, regulatory domain"/>
    <property type="match status" value="1"/>
</dbReference>
<evidence type="ECO:0000313" key="4">
    <source>
        <dbReference type="Proteomes" id="UP000831796"/>
    </source>
</evidence>
<organism evidence="3 4">
    <name type="scientific">Hymenobacter cellulosilyticus</name>
    <dbReference type="NCBI Taxonomy" id="2932248"/>
    <lineage>
        <taxon>Bacteria</taxon>
        <taxon>Pseudomonadati</taxon>
        <taxon>Bacteroidota</taxon>
        <taxon>Cytophagia</taxon>
        <taxon>Cytophagales</taxon>
        <taxon>Hymenobacteraceae</taxon>
        <taxon>Hymenobacter</taxon>
    </lineage>
</organism>
<keyword evidence="1" id="KW-0998">Cell outer membrane</keyword>
<keyword evidence="1" id="KW-0472">Membrane</keyword>
<dbReference type="InterPro" id="IPR012910">
    <property type="entry name" value="Plug_dom"/>
</dbReference>
<dbReference type="SUPFAM" id="SSF49464">
    <property type="entry name" value="Carboxypeptidase regulatory domain-like"/>
    <property type="match status" value="1"/>
</dbReference>
<accession>A0A8T9Q8C7</accession>
<keyword evidence="4" id="KW-1185">Reference proteome</keyword>
<dbReference type="Pfam" id="PF13715">
    <property type="entry name" value="CarbopepD_reg_2"/>
    <property type="match status" value="1"/>
</dbReference>
<dbReference type="RefSeq" id="WP_244675181.1">
    <property type="nucleotide sequence ID" value="NZ_CP095046.1"/>
</dbReference>
<comment type="subcellular location">
    <subcellularLocation>
        <location evidence="1">Cell outer membrane</location>
        <topology evidence="1">Multi-pass membrane protein</topology>
    </subcellularLocation>
</comment>
<dbReference type="GO" id="GO:0009279">
    <property type="term" value="C:cell outer membrane"/>
    <property type="evidence" value="ECO:0007669"/>
    <property type="project" value="UniProtKB-SubCell"/>
</dbReference>
<evidence type="ECO:0000256" key="1">
    <source>
        <dbReference type="PROSITE-ProRule" id="PRU01360"/>
    </source>
</evidence>
<feature type="domain" description="TonB-dependent receptor plug" evidence="2">
    <location>
        <begin position="105"/>
        <end position="227"/>
    </location>
</feature>
<dbReference type="Gene3D" id="2.170.130.10">
    <property type="entry name" value="TonB-dependent receptor, plug domain"/>
    <property type="match status" value="1"/>
</dbReference>
<dbReference type="PANTHER" id="PTHR47234:SF3">
    <property type="entry name" value="SECRETIN_TONB SHORT N-TERMINAL DOMAIN-CONTAINING PROTEIN"/>
    <property type="match status" value="1"/>
</dbReference>
<dbReference type="PROSITE" id="PS52016">
    <property type="entry name" value="TONB_DEPENDENT_REC_3"/>
    <property type="match status" value="1"/>
</dbReference>
<dbReference type="Pfam" id="PF07715">
    <property type="entry name" value="Plug"/>
    <property type="match status" value="1"/>
</dbReference>
<keyword evidence="1" id="KW-1134">Transmembrane beta strand</keyword>
<dbReference type="InterPro" id="IPR039426">
    <property type="entry name" value="TonB-dep_rcpt-like"/>
</dbReference>
<keyword evidence="1" id="KW-0812">Transmembrane</keyword>
<dbReference type="PANTHER" id="PTHR47234">
    <property type="match status" value="1"/>
</dbReference>